<evidence type="ECO:0000313" key="2">
    <source>
        <dbReference type="Proteomes" id="UP001163321"/>
    </source>
</evidence>
<comment type="caution">
    <text evidence="1">The sequence shown here is derived from an EMBL/GenBank/DDBJ whole genome shotgun (WGS) entry which is preliminary data.</text>
</comment>
<accession>A0ACC0VIX0</accession>
<proteinExistence type="predicted"/>
<gene>
    <name evidence="1" type="ORF">PsorP6_003142</name>
</gene>
<evidence type="ECO:0000313" key="1">
    <source>
        <dbReference type="EMBL" id="KAI9906430.1"/>
    </source>
</evidence>
<organism evidence="1 2">
    <name type="scientific">Peronosclerospora sorghi</name>
    <dbReference type="NCBI Taxonomy" id="230839"/>
    <lineage>
        <taxon>Eukaryota</taxon>
        <taxon>Sar</taxon>
        <taxon>Stramenopiles</taxon>
        <taxon>Oomycota</taxon>
        <taxon>Peronosporomycetes</taxon>
        <taxon>Peronosporales</taxon>
        <taxon>Peronosporaceae</taxon>
        <taxon>Peronosclerospora</taxon>
    </lineage>
</organism>
<protein>
    <submittedName>
        <fullName evidence="1">Uncharacterized protein</fullName>
    </submittedName>
</protein>
<sequence length="643" mass="71902">MQVSIRRPPPRVPLRRALSSLAGYVQKTIIPTYHFQQSLLRLPIPKLEDSLTRYLAAVEPLVAPPQFLETQRAVRDFQHGVGPELHHALVARDAAHPHTSYINQWWLEMYLTDRHPLPINYNPQIKLKRDPVPAKNALNQRATSLIASTLRFYRTLRDEHLEPDLFHTKPTLSKTKAFDYFCNLLPERVSFYGAAAFGAYPLDMSQYRHLFASTRVPKRGQDELHVATTPSRHIAVQRGIQFYTFDVLTADGQAVPDEEILAQIDAILAEPLMTTTSDAPGMGLMTTMNRDAWANAREKLETSSGVNRASLETIDRALFVVCLDHASPTTVEDMSRTFLMGDGSNHWFDKSFQLIIAANGEASVNFEHAWGDGVAVLRYLNEMYSDSVKYPVVRATKQVKPCPLQWDTSGEMHQLLKEAKRTYDKWTSSVVVACAETPVTRAVGKTYDIGTDGLMQMTIQLAHFKLHRKFVATYESASTAAFKHGRTETVRSCTNEAVQFVRTMVNAAASDADKVHALRAAVTKHSELTKNAVMGLGFDRHLFALRAMAEVEGRDVPALYTLPAHEILSKIILSTSTLSSPALEGGSFGPVNDECYAIGYGIEQEGSAFQLSSYREDLPQLKELLVESIMDLERLLADTTPKK</sequence>
<keyword evidence="2" id="KW-1185">Reference proteome</keyword>
<dbReference type="Proteomes" id="UP001163321">
    <property type="component" value="Chromosome 8"/>
</dbReference>
<reference evidence="1 2" key="1">
    <citation type="journal article" date="2022" name="bioRxiv">
        <title>The genome of the oomycete Peronosclerospora sorghi, a cosmopolitan pathogen of maize and sorghum, is inflated with dispersed pseudogenes.</title>
        <authorList>
            <person name="Fletcher K."/>
            <person name="Martin F."/>
            <person name="Isakeit T."/>
            <person name="Cavanaugh K."/>
            <person name="Magill C."/>
            <person name="Michelmore R."/>
        </authorList>
    </citation>
    <scope>NUCLEOTIDE SEQUENCE [LARGE SCALE GENOMIC DNA]</scope>
    <source>
        <strain evidence="1">P6</strain>
    </source>
</reference>
<name>A0ACC0VIX0_9STRA</name>
<dbReference type="EMBL" id="CM047587">
    <property type="protein sequence ID" value="KAI9906430.1"/>
    <property type="molecule type" value="Genomic_DNA"/>
</dbReference>